<name>G4YSE5_PHYSP</name>
<keyword evidence="1" id="KW-0175">Coiled coil</keyword>
<dbReference type="InParanoid" id="G4YSE5"/>
<dbReference type="KEGG" id="psoj:PHYSODRAFT_310601"/>
<reference evidence="3 4" key="1">
    <citation type="journal article" date="2006" name="Science">
        <title>Phytophthora genome sequences uncover evolutionary origins and mechanisms of pathogenesis.</title>
        <authorList>
            <person name="Tyler B.M."/>
            <person name="Tripathy S."/>
            <person name="Zhang X."/>
            <person name="Dehal P."/>
            <person name="Jiang R.H."/>
            <person name="Aerts A."/>
            <person name="Arredondo F.D."/>
            <person name="Baxter L."/>
            <person name="Bensasson D."/>
            <person name="Beynon J.L."/>
            <person name="Chapman J."/>
            <person name="Damasceno C.M."/>
            <person name="Dorrance A.E."/>
            <person name="Dou D."/>
            <person name="Dickerman A.W."/>
            <person name="Dubchak I.L."/>
            <person name="Garbelotto M."/>
            <person name="Gijzen M."/>
            <person name="Gordon S.G."/>
            <person name="Govers F."/>
            <person name="Grunwald N.J."/>
            <person name="Huang W."/>
            <person name="Ivors K.L."/>
            <person name="Jones R.W."/>
            <person name="Kamoun S."/>
            <person name="Krampis K."/>
            <person name="Lamour K.H."/>
            <person name="Lee M.K."/>
            <person name="McDonald W.H."/>
            <person name="Medina M."/>
            <person name="Meijer H.J."/>
            <person name="Nordberg E.K."/>
            <person name="Maclean D.J."/>
            <person name="Ospina-Giraldo M.D."/>
            <person name="Morris P.F."/>
            <person name="Phuntumart V."/>
            <person name="Putnam N.H."/>
            <person name="Rash S."/>
            <person name="Rose J.K."/>
            <person name="Sakihama Y."/>
            <person name="Salamov A.A."/>
            <person name="Savidor A."/>
            <person name="Scheuring C.F."/>
            <person name="Smith B.M."/>
            <person name="Sobral B.W."/>
            <person name="Terry A."/>
            <person name="Torto-Alalibo T.A."/>
            <person name="Win J."/>
            <person name="Xu Z."/>
            <person name="Zhang H."/>
            <person name="Grigoriev I.V."/>
            <person name="Rokhsar D.S."/>
            <person name="Boore J.L."/>
        </authorList>
    </citation>
    <scope>NUCLEOTIDE SEQUENCE [LARGE SCALE GENOMIC DNA]</scope>
    <source>
        <strain evidence="3 4">P6497</strain>
    </source>
</reference>
<evidence type="ECO:0000256" key="2">
    <source>
        <dbReference type="SAM" id="MobiDB-lite"/>
    </source>
</evidence>
<dbReference type="GeneID" id="20643293"/>
<dbReference type="EMBL" id="JH159152">
    <property type="protein sequence ID" value="EGZ22961.1"/>
    <property type="molecule type" value="Genomic_DNA"/>
</dbReference>
<gene>
    <name evidence="3" type="ORF">PHYSODRAFT_310601</name>
</gene>
<feature type="coiled-coil region" evidence="1">
    <location>
        <begin position="66"/>
        <end position="93"/>
    </location>
</feature>
<proteinExistence type="predicted"/>
<feature type="region of interest" description="Disordered" evidence="2">
    <location>
        <begin position="1"/>
        <end position="41"/>
    </location>
</feature>
<evidence type="ECO:0000313" key="4">
    <source>
        <dbReference type="Proteomes" id="UP000002640"/>
    </source>
</evidence>
<organism evidence="3 4">
    <name type="scientific">Phytophthora sojae (strain P6497)</name>
    <name type="common">Soybean stem and root rot agent</name>
    <name type="synonym">Phytophthora megasperma f. sp. glycines</name>
    <dbReference type="NCBI Taxonomy" id="1094619"/>
    <lineage>
        <taxon>Eukaryota</taxon>
        <taxon>Sar</taxon>
        <taxon>Stramenopiles</taxon>
        <taxon>Oomycota</taxon>
        <taxon>Peronosporomycetes</taxon>
        <taxon>Peronosporales</taxon>
        <taxon>Peronosporaceae</taxon>
        <taxon>Phytophthora</taxon>
    </lineage>
</organism>
<dbReference type="Proteomes" id="UP000002640">
    <property type="component" value="Unassembled WGS sequence"/>
</dbReference>
<sequence length="235" mass="26884">MNLSRVLCSPERQDESAVAPVREGPGQKPPESETADEPQLFTFVPDNERKRSYRMSAKQRQRRTEYEAYTSRVENLTLDINELRQQIRCLLERRDLYFTRLLLQGQHYEVQVIELSWKFLASLRSETHGLAIIKSVRVLVDINTAGGDAARIQQVRSTGGVCVVEVLANFIGRIIRESIMAMFPHILSDEALIERLIGRTITFSPRLLLYFDARQRIVRQIVQADILSAIAALAM</sequence>
<protein>
    <submittedName>
        <fullName evidence="3">Uncharacterized protein</fullName>
    </submittedName>
</protein>
<accession>G4YSE5</accession>
<evidence type="ECO:0000256" key="1">
    <source>
        <dbReference type="SAM" id="Coils"/>
    </source>
</evidence>
<dbReference type="AlphaFoldDB" id="G4YSE5"/>
<evidence type="ECO:0000313" key="3">
    <source>
        <dbReference type="EMBL" id="EGZ22961.1"/>
    </source>
</evidence>
<keyword evidence="4" id="KW-1185">Reference proteome</keyword>
<dbReference type="RefSeq" id="XP_009518249.1">
    <property type="nucleotide sequence ID" value="XM_009519954.1"/>
</dbReference>